<proteinExistence type="predicted"/>
<dbReference type="Gene3D" id="2.130.10.10">
    <property type="entry name" value="YVTN repeat-like/Quinoprotein amine dehydrogenase"/>
    <property type="match status" value="1"/>
</dbReference>
<evidence type="ECO:0000256" key="1">
    <source>
        <dbReference type="PROSITE-ProRule" id="PRU00221"/>
    </source>
</evidence>
<dbReference type="InterPro" id="IPR015943">
    <property type="entry name" value="WD40/YVTN_repeat-like_dom_sf"/>
</dbReference>
<name>A0A316HKA5_9PSEU</name>
<feature type="repeat" description="WD" evidence="1">
    <location>
        <begin position="1"/>
        <end position="23"/>
    </location>
</feature>
<dbReference type="SUPFAM" id="SSF50978">
    <property type="entry name" value="WD40 repeat-like"/>
    <property type="match status" value="1"/>
</dbReference>
<evidence type="ECO:0000313" key="2">
    <source>
        <dbReference type="EMBL" id="PWK80717.1"/>
    </source>
</evidence>
<dbReference type="InterPro" id="IPR001680">
    <property type="entry name" value="WD40_rpt"/>
</dbReference>
<dbReference type="EMBL" id="QGHB01000023">
    <property type="protein sequence ID" value="PWK80717.1"/>
    <property type="molecule type" value="Genomic_DNA"/>
</dbReference>
<evidence type="ECO:0000313" key="3">
    <source>
        <dbReference type="Proteomes" id="UP000246005"/>
    </source>
</evidence>
<gene>
    <name evidence="2" type="ORF">C8D88_12381</name>
</gene>
<dbReference type="PROSITE" id="PS50082">
    <property type="entry name" value="WD_REPEATS_2"/>
    <property type="match status" value="1"/>
</dbReference>
<keyword evidence="1" id="KW-0853">WD repeat</keyword>
<sequence>MPLPDGHTLLATASYDATVRLWDPSIQAQLKAIDVVGTPVYAIDPWHQSMIAVAMDDGVAVLSVGLV</sequence>
<dbReference type="AlphaFoldDB" id="A0A316HKA5"/>
<comment type="caution">
    <text evidence="2">The sequence shown here is derived from an EMBL/GenBank/DDBJ whole genome shotgun (WGS) entry which is preliminary data.</text>
</comment>
<reference evidence="2 3" key="1">
    <citation type="submission" date="2018-05" db="EMBL/GenBank/DDBJ databases">
        <title>Genomic Encyclopedia of Type Strains, Phase IV (KMG-IV): sequencing the most valuable type-strain genomes for metagenomic binning, comparative biology and taxonomic classification.</title>
        <authorList>
            <person name="Goeker M."/>
        </authorList>
    </citation>
    <scope>NUCLEOTIDE SEQUENCE [LARGE SCALE GENOMIC DNA]</scope>
    <source>
        <strain evidence="2 3">DSM 45480</strain>
    </source>
</reference>
<protein>
    <submittedName>
        <fullName evidence="2">Uncharacterized protein</fullName>
    </submittedName>
</protein>
<accession>A0A316HKA5</accession>
<organism evidence="2 3">
    <name type="scientific">Lentzea atacamensis</name>
    <dbReference type="NCBI Taxonomy" id="531938"/>
    <lineage>
        <taxon>Bacteria</taxon>
        <taxon>Bacillati</taxon>
        <taxon>Actinomycetota</taxon>
        <taxon>Actinomycetes</taxon>
        <taxon>Pseudonocardiales</taxon>
        <taxon>Pseudonocardiaceae</taxon>
        <taxon>Lentzea</taxon>
    </lineage>
</organism>
<dbReference type="Proteomes" id="UP000246005">
    <property type="component" value="Unassembled WGS sequence"/>
</dbReference>
<dbReference type="InterPro" id="IPR036322">
    <property type="entry name" value="WD40_repeat_dom_sf"/>
</dbReference>